<accession>A0A4D6KRU2</accession>
<evidence type="ECO:0000313" key="9">
    <source>
        <dbReference type="Proteomes" id="UP000501690"/>
    </source>
</evidence>
<proteinExistence type="predicted"/>
<name>A0A4D6KRU2_VIGUN</name>
<evidence type="ECO:0000256" key="3">
    <source>
        <dbReference type="ARBA" id="ARBA00023015"/>
    </source>
</evidence>
<dbReference type="GO" id="GO:0005634">
    <property type="term" value="C:nucleus"/>
    <property type="evidence" value="ECO:0007669"/>
    <property type="project" value="UniProtKB-SubCell"/>
</dbReference>
<evidence type="ECO:0000313" key="8">
    <source>
        <dbReference type="EMBL" id="QCD79420.1"/>
    </source>
</evidence>
<keyword evidence="9" id="KW-1185">Reference proteome</keyword>
<dbReference type="InterPro" id="IPR003340">
    <property type="entry name" value="B3_DNA-bd"/>
</dbReference>
<keyword evidence="5" id="KW-0804">Transcription</keyword>
<dbReference type="PANTHER" id="PTHR31674">
    <property type="entry name" value="B3 DOMAIN-CONTAINING PROTEIN REM-LIKE 3-RELATED"/>
    <property type="match status" value="1"/>
</dbReference>
<dbReference type="Gene3D" id="2.40.330.10">
    <property type="entry name" value="DNA-binding pseudobarrel domain"/>
    <property type="match status" value="1"/>
</dbReference>
<organism evidence="8 9">
    <name type="scientific">Vigna unguiculata</name>
    <name type="common">Cowpea</name>
    <dbReference type="NCBI Taxonomy" id="3917"/>
    <lineage>
        <taxon>Eukaryota</taxon>
        <taxon>Viridiplantae</taxon>
        <taxon>Streptophyta</taxon>
        <taxon>Embryophyta</taxon>
        <taxon>Tracheophyta</taxon>
        <taxon>Spermatophyta</taxon>
        <taxon>Magnoliopsida</taxon>
        <taxon>eudicotyledons</taxon>
        <taxon>Gunneridae</taxon>
        <taxon>Pentapetalae</taxon>
        <taxon>rosids</taxon>
        <taxon>fabids</taxon>
        <taxon>Fabales</taxon>
        <taxon>Fabaceae</taxon>
        <taxon>Papilionoideae</taxon>
        <taxon>50 kb inversion clade</taxon>
        <taxon>NPAAA clade</taxon>
        <taxon>indigoferoid/millettioid clade</taxon>
        <taxon>Phaseoleae</taxon>
        <taxon>Vigna</taxon>
    </lineage>
</organism>
<dbReference type="PROSITE" id="PS50863">
    <property type="entry name" value="B3"/>
    <property type="match status" value="1"/>
</dbReference>
<evidence type="ECO:0000256" key="2">
    <source>
        <dbReference type="ARBA" id="ARBA00022737"/>
    </source>
</evidence>
<keyword evidence="3" id="KW-0805">Transcription regulation</keyword>
<evidence type="ECO:0000256" key="1">
    <source>
        <dbReference type="ARBA" id="ARBA00004123"/>
    </source>
</evidence>
<dbReference type="Pfam" id="PF02362">
    <property type="entry name" value="B3"/>
    <property type="match status" value="1"/>
</dbReference>
<comment type="subcellular location">
    <subcellularLocation>
        <location evidence="1">Nucleus</location>
    </subcellularLocation>
</comment>
<dbReference type="InterPro" id="IPR015300">
    <property type="entry name" value="DNA-bd_pseudobarrel_sf"/>
</dbReference>
<gene>
    <name evidence="8" type="ORF">DEO72_LG1g3061</name>
</gene>
<feature type="domain" description="TF-B3" evidence="7">
    <location>
        <begin position="240"/>
        <end position="335"/>
    </location>
</feature>
<dbReference type="GO" id="GO:0003677">
    <property type="term" value="F:DNA binding"/>
    <property type="evidence" value="ECO:0007669"/>
    <property type="project" value="UniProtKB-KW"/>
</dbReference>
<dbReference type="CDD" id="cd10017">
    <property type="entry name" value="B3_DNA"/>
    <property type="match status" value="1"/>
</dbReference>
<evidence type="ECO:0000256" key="4">
    <source>
        <dbReference type="ARBA" id="ARBA00023125"/>
    </source>
</evidence>
<protein>
    <recommendedName>
        <fullName evidence="7">TF-B3 domain-containing protein</fullName>
    </recommendedName>
</protein>
<dbReference type="PANTHER" id="PTHR31674:SF62">
    <property type="entry name" value="B3 DOMAIN-CONTAINING PROTEIN REM14-RELATED"/>
    <property type="match status" value="1"/>
</dbReference>
<reference evidence="8 9" key="1">
    <citation type="submission" date="2019-04" db="EMBL/GenBank/DDBJ databases">
        <title>An improved genome assembly and genetic linkage map for asparagus bean, Vigna unguiculata ssp. sesquipedialis.</title>
        <authorList>
            <person name="Xia Q."/>
            <person name="Zhang R."/>
            <person name="Dong Y."/>
        </authorList>
    </citation>
    <scope>NUCLEOTIDE SEQUENCE [LARGE SCALE GENOMIC DNA]</scope>
    <source>
        <tissue evidence="8">Leaf</tissue>
    </source>
</reference>
<dbReference type="SMART" id="SM01019">
    <property type="entry name" value="B3"/>
    <property type="match status" value="2"/>
</dbReference>
<evidence type="ECO:0000259" key="7">
    <source>
        <dbReference type="PROSITE" id="PS50863"/>
    </source>
</evidence>
<dbReference type="EMBL" id="CP039345">
    <property type="protein sequence ID" value="QCD79420.1"/>
    <property type="molecule type" value="Genomic_DNA"/>
</dbReference>
<evidence type="ECO:0000256" key="5">
    <source>
        <dbReference type="ARBA" id="ARBA00023163"/>
    </source>
</evidence>
<evidence type="ECO:0000256" key="6">
    <source>
        <dbReference type="ARBA" id="ARBA00023242"/>
    </source>
</evidence>
<dbReference type="AlphaFoldDB" id="A0A4D6KRU2"/>
<dbReference type="InterPro" id="IPR039218">
    <property type="entry name" value="REM_fam"/>
</dbReference>
<dbReference type="Proteomes" id="UP000501690">
    <property type="component" value="Linkage Group LG1"/>
</dbReference>
<sequence>MASSSFASLSNFHPCWLSVLNPIKDYVAFEKPFFVYWEKEIGLQCCTFINPEGNAFEIQLNEPLLAERKFPAGGNLFHFRVFNWDWTEINYPIPKQQTRFPKPLRSVKFFTCFCVDFPLEQGSIIFDDAFSHFWGPIFDSSNPDMYQKVEMVDPVGKNYEVFIEGSYTGMIFARHGLEKMVNNYDLREDHVLRLNFIGDRKFLFRIFSLTGNEVIYSLDLIKDEPTINEEDGLERDFYYKTTKNLTDYDVHSSSLYLDSEFASKALVKNRKNHELRNRNGGSWSCTVRWAKKRTHECFLSGGWKKFCAANGFQAVDVITFGVDINRSNIINVRKD</sequence>
<keyword evidence="6" id="KW-0539">Nucleus</keyword>
<dbReference type="SUPFAM" id="SSF101936">
    <property type="entry name" value="DNA-binding pseudobarrel domain"/>
    <property type="match status" value="2"/>
</dbReference>
<keyword evidence="2" id="KW-0677">Repeat</keyword>
<keyword evidence="4" id="KW-0238">DNA-binding</keyword>